<evidence type="ECO:0000313" key="2">
    <source>
        <dbReference type="EMBL" id="JAD37953.1"/>
    </source>
</evidence>
<reference evidence="2" key="1">
    <citation type="submission" date="2014-09" db="EMBL/GenBank/DDBJ databases">
        <authorList>
            <person name="Magalhaes I.L.F."/>
            <person name="Oliveira U."/>
            <person name="Santos F.R."/>
            <person name="Vidigal T.H.D.A."/>
            <person name="Brescovit A.D."/>
            <person name="Santos A.J."/>
        </authorList>
    </citation>
    <scope>NUCLEOTIDE SEQUENCE</scope>
    <source>
        <tissue evidence="2">Shoot tissue taken approximately 20 cm above the soil surface</tissue>
    </source>
</reference>
<name>A0A0A8ZJS1_ARUDO</name>
<feature type="region of interest" description="Disordered" evidence="1">
    <location>
        <begin position="15"/>
        <end position="56"/>
    </location>
</feature>
<accession>A0A0A8ZJS1</accession>
<dbReference type="AlphaFoldDB" id="A0A0A8ZJS1"/>
<protein>
    <submittedName>
        <fullName evidence="2">Uncharacterized protein</fullName>
    </submittedName>
</protein>
<evidence type="ECO:0000256" key="1">
    <source>
        <dbReference type="SAM" id="MobiDB-lite"/>
    </source>
</evidence>
<organism evidence="2">
    <name type="scientific">Arundo donax</name>
    <name type="common">Giant reed</name>
    <name type="synonym">Donax arundinaceus</name>
    <dbReference type="NCBI Taxonomy" id="35708"/>
    <lineage>
        <taxon>Eukaryota</taxon>
        <taxon>Viridiplantae</taxon>
        <taxon>Streptophyta</taxon>
        <taxon>Embryophyta</taxon>
        <taxon>Tracheophyta</taxon>
        <taxon>Spermatophyta</taxon>
        <taxon>Magnoliopsida</taxon>
        <taxon>Liliopsida</taxon>
        <taxon>Poales</taxon>
        <taxon>Poaceae</taxon>
        <taxon>PACMAD clade</taxon>
        <taxon>Arundinoideae</taxon>
        <taxon>Arundineae</taxon>
        <taxon>Arundo</taxon>
    </lineage>
</organism>
<dbReference type="EMBL" id="GBRH01259942">
    <property type="protein sequence ID" value="JAD37953.1"/>
    <property type="molecule type" value="Transcribed_RNA"/>
</dbReference>
<reference evidence="2" key="2">
    <citation type="journal article" date="2015" name="Data Brief">
        <title>Shoot transcriptome of the giant reed, Arundo donax.</title>
        <authorList>
            <person name="Barrero R.A."/>
            <person name="Guerrero F.D."/>
            <person name="Moolhuijzen P."/>
            <person name="Goolsby J.A."/>
            <person name="Tidwell J."/>
            <person name="Bellgard S.E."/>
            <person name="Bellgard M.I."/>
        </authorList>
    </citation>
    <scope>NUCLEOTIDE SEQUENCE</scope>
    <source>
        <tissue evidence="2">Shoot tissue taken approximately 20 cm above the soil surface</tissue>
    </source>
</reference>
<sequence>MEVAGPGTLALTRIAAHRPGEWERTAPVVDGARGPKPEDMARVGERGGREGEPEPE</sequence>
<feature type="compositionally biased region" description="Basic and acidic residues" evidence="1">
    <location>
        <begin position="33"/>
        <end position="56"/>
    </location>
</feature>
<proteinExistence type="predicted"/>